<evidence type="ECO:0000313" key="2">
    <source>
        <dbReference type="EMBL" id="QNF35487.1"/>
    </source>
</evidence>
<sequence length="84" mass="9214">MMKHLLAALFFCFSFISGYAQFITPLESYPKPVTSGRNQLARISTVGDTLDLPFFDDFSGQFNGAPNTLHWQPGGGPMLTINLG</sequence>
<dbReference type="AlphaFoldDB" id="A0A7G7GEA3"/>
<protein>
    <submittedName>
        <fullName evidence="2">Uncharacterized protein</fullName>
    </submittedName>
</protein>
<dbReference type="KEGG" id="aswu:HUW51_23285"/>
<evidence type="ECO:0000256" key="1">
    <source>
        <dbReference type="SAM" id="SignalP"/>
    </source>
</evidence>
<dbReference type="RefSeq" id="WP_185271979.1">
    <property type="nucleotide sequence ID" value="NZ_CP055156.1"/>
</dbReference>
<gene>
    <name evidence="2" type="ORF">HUW51_23285</name>
</gene>
<name>A0A7G7GEA3_9BACT</name>
<dbReference type="EMBL" id="CP055156">
    <property type="protein sequence ID" value="QNF35487.1"/>
    <property type="molecule type" value="Genomic_DNA"/>
</dbReference>
<evidence type="ECO:0000313" key="3">
    <source>
        <dbReference type="Proteomes" id="UP000515237"/>
    </source>
</evidence>
<keyword evidence="1" id="KW-0732">Signal</keyword>
<feature type="signal peptide" evidence="1">
    <location>
        <begin position="1"/>
        <end position="20"/>
    </location>
</feature>
<organism evidence="2 3">
    <name type="scientific">Adhaeribacter swui</name>
    <dbReference type="NCBI Taxonomy" id="2086471"/>
    <lineage>
        <taxon>Bacteria</taxon>
        <taxon>Pseudomonadati</taxon>
        <taxon>Bacteroidota</taxon>
        <taxon>Cytophagia</taxon>
        <taxon>Cytophagales</taxon>
        <taxon>Hymenobacteraceae</taxon>
        <taxon>Adhaeribacter</taxon>
    </lineage>
</organism>
<dbReference type="Proteomes" id="UP000515237">
    <property type="component" value="Chromosome"/>
</dbReference>
<proteinExistence type="predicted"/>
<accession>A0A7G7GEA3</accession>
<feature type="chain" id="PRO_5028821987" evidence="1">
    <location>
        <begin position="21"/>
        <end position="84"/>
    </location>
</feature>
<reference evidence="2 3" key="1">
    <citation type="journal article" date="2018" name="Int. J. Syst. Evol. Microbiol.">
        <title>Adhaeribacter swui sp. nov., isolated from wet mud.</title>
        <authorList>
            <person name="Kim D.U."/>
            <person name="Kim K.W."/>
            <person name="Kang M.S."/>
            <person name="Kim J.Y."/>
            <person name="Jang J.H."/>
            <person name="Kim M.K."/>
        </authorList>
    </citation>
    <scope>NUCLEOTIDE SEQUENCE [LARGE SCALE GENOMIC DNA]</scope>
    <source>
        <strain evidence="2 3">KCTC 52873</strain>
    </source>
</reference>
<keyword evidence="3" id="KW-1185">Reference proteome</keyword>